<dbReference type="Gene3D" id="3.30.70.270">
    <property type="match status" value="1"/>
</dbReference>
<dbReference type="PANTHER" id="PTHR37984">
    <property type="entry name" value="PROTEIN CBG26694"/>
    <property type="match status" value="1"/>
</dbReference>
<dbReference type="FunFam" id="3.30.70.270:FF:000020">
    <property type="entry name" value="Transposon Tf2-6 polyprotein-like Protein"/>
    <property type="match status" value="1"/>
</dbReference>
<organism evidence="2 3">
    <name type="scientific">Solanum verrucosum</name>
    <dbReference type="NCBI Taxonomy" id="315347"/>
    <lineage>
        <taxon>Eukaryota</taxon>
        <taxon>Viridiplantae</taxon>
        <taxon>Streptophyta</taxon>
        <taxon>Embryophyta</taxon>
        <taxon>Tracheophyta</taxon>
        <taxon>Spermatophyta</taxon>
        <taxon>Magnoliopsida</taxon>
        <taxon>eudicotyledons</taxon>
        <taxon>Gunneridae</taxon>
        <taxon>Pentapetalae</taxon>
        <taxon>asterids</taxon>
        <taxon>lamiids</taxon>
        <taxon>Solanales</taxon>
        <taxon>Solanaceae</taxon>
        <taxon>Solanoideae</taxon>
        <taxon>Solaneae</taxon>
        <taxon>Solanum</taxon>
    </lineage>
</organism>
<dbReference type="PANTHER" id="PTHR37984:SF5">
    <property type="entry name" value="PROTEIN NYNRIN-LIKE"/>
    <property type="match status" value="1"/>
</dbReference>
<proteinExistence type="predicted"/>
<evidence type="ECO:0000313" key="2">
    <source>
        <dbReference type="EMBL" id="WMV58563.1"/>
    </source>
</evidence>
<keyword evidence="3" id="KW-1185">Reference proteome</keyword>
<name>A0AAF1A2J1_SOLVR</name>
<dbReference type="AlphaFoldDB" id="A0AAF1A2J1"/>
<gene>
    <name evidence="2" type="ORF">MTR67_051948</name>
</gene>
<feature type="domain" description="Tf2-1-like SH3-like" evidence="1">
    <location>
        <begin position="133"/>
        <end position="177"/>
    </location>
</feature>
<dbReference type="InterPro" id="IPR050951">
    <property type="entry name" value="Retrovirus_Pol_polyprotein"/>
</dbReference>
<dbReference type="InterPro" id="IPR056924">
    <property type="entry name" value="SH3_Tf2-1"/>
</dbReference>
<dbReference type="SUPFAM" id="SSF56672">
    <property type="entry name" value="DNA/RNA polymerases"/>
    <property type="match status" value="1"/>
</dbReference>
<dbReference type="InterPro" id="IPR043502">
    <property type="entry name" value="DNA/RNA_pol_sf"/>
</dbReference>
<dbReference type="Proteomes" id="UP001234989">
    <property type="component" value="Chromosome 12"/>
</dbReference>
<sequence length="214" mass="24295">MPNFLSVSFGLNLWHCLDIFYPEEGLKLTQKIEVVQNWPRPTSPTDIRSFLGLDGYYKKFVERFSSISYPLTKLAQKTSKFQWPEACEKRFQQLKTRLTIALVLTLPKGIKVFVVYCDTFRVGLGDLEFQVDDWVYFKVSLMKGVMRFGKKGKLCPRYIGPYRLSKRVGNVAYELELGLAGGRGRGLGDVTKGDGTGLGTVLLGFGRDRDWGTK</sequence>
<accession>A0AAF1A2J1</accession>
<dbReference type="Pfam" id="PF24626">
    <property type="entry name" value="SH3_Tf2-1"/>
    <property type="match status" value="1"/>
</dbReference>
<reference evidence="2" key="1">
    <citation type="submission" date="2023-08" db="EMBL/GenBank/DDBJ databases">
        <title>A de novo genome assembly of Solanum verrucosum Schlechtendal, a Mexican diploid species geographically isolated from the other diploid A-genome species in potato relatives.</title>
        <authorList>
            <person name="Hosaka K."/>
        </authorList>
    </citation>
    <scope>NUCLEOTIDE SEQUENCE</scope>
    <source>
        <tissue evidence="2">Young leaves</tissue>
    </source>
</reference>
<protein>
    <recommendedName>
        <fullName evidence="1">Tf2-1-like SH3-like domain-containing protein</fullName>
    </recommendedName>
</protein>
<dbReference type="InterPro" id="IPR043128">
    <property type="entry name" value="Rev_trsase/Diguanyl_cyclase"/>
</dbReference>
<dbReference type="EMBL" id="CP133623">
    <property type="protein sequence ID" value="WMV58563.1"/>
    <property type="molecule type" value="Genomic_DNA"/>
</dbReference>
<evidence type="ECO:0000259" key="1">
    <source>
        <dbReference type="Pfam" id="PF24626"/>
    </source>
</evidence>
<evidence type="ECO:0000313" key="3">
    <source>
        <dbReference type="Proteomes" id="UP001234989"/>
    </source>
</evidence>